<evidence type="ECO:0000256" key="6">
    <source>
        <dbReference type="SAM" id="MobiDB-lite"/>
    </source>
</evidence>
<evidence type="ECO:0000256" key="2">
    <source>
        <dbReference type="ARBA" id="ARBA00022801"/>
    </source>
</evidence>
<evidence type="ECO:0000256" key="5">
    <source>
        <dbReference type="ARBA" id="ARBA00049117"/>
    </source>
</evidence>
<reference evidence="8 9" key="1">
    <citation type="submission" date="2024-06" db="EMBL/GenBank/DDBJ databases">
        <authorList>
            <person name="Kraege A."/>
            <person name="Thomma B."/>
        </authorList>
    </citation>
    <scope>NUCLEOTIDE SEQUENCE [LARGE SCALE GENOMIC DNA]</scope>
</reference>
<proteinExistence type="inferred from homology"/>
<comment type="catalytic activity">
    <reaction evidence="5">
        <text>GTP + H2O = GDP + phosphate + H(+)</text>
        <dbReference type="Rhea" id="RHEA:19669"/>
        <dbReference type="ChEBI" id="CHEBI:15377"/>
        <dbReference type="ChEBI" id="CHEBI:15378"/>
        <dbReference type="ChEBI" id="CHEBI:37565"/>
        <dbReference type="ChEBI" id="CHEBI:43474"/>
        <dbReference type="ChEBI" id="CHEBI:58189"/>
    </reaction>
    <physiologicalReaction direction="left-to-right" evidence="5">
        <dbReference type="Rhea" id="RHEA:19670"/>
    </physiologicalReaction>
</comment>
<evidence type="ECO:0000256" key="4">
    <source>
        <dbReference type="ARBA" id="ARBA00034320"/>
    </source>
</evidence>
<dbReference type="InterPro" id="IPR051927">
    <property type="entry name" value="Zn_Chap_cDPG_Synth"/>
</dbReference>
<sequence length="514" mass="56784">MQTTRAAAKPSAVQPGRKTRSQGDTRLPVTLLSGFLGAGKTTLLRHLLTQSKESKIAVIVNDMAELNIDAALLKNASLVQAKEELVELTNGCICCTLRGDLLRKITRLAKDGKFSYLIVESSGISEPQQVAETFTLDLDDSTQQDLSDIARLDTCVTAVNAAQLMANFDSLEMLHQRSADVAAEDDRAVADLLLEQIEFADVIIINKTEIVSKKAMKKLEVLLRCLNTEASIVPAKNSVISPTKVMGTGLFNLEKAQGSPGWLKSIQGDAPVVPETEEYGISSFVYRSRRPFHPQRLHAFMKQFYTLQEEEMQDEEEEDGDAEGMQEGSEEGDTDEKKQEGGPAESMETSREISKEDMQAAAARQKASHEAFGQVLRSKGYFWLQGRTSMCGSWSQAGAILRVGPGGPWFAAVPKESWPEDEEACQDILKDFEGEEGDRRQELVFIGIDMKKDEIVARLDSCLMSAEELQSADKELADPFLPWPSVEDMLIEIEVTDESGSEEDEDEEEEAVEE</sequence>
<keyword evidence="2" id="KW-0378">Hydrolase</keyword>
<dbReference type="Pfam" id="PF02492">
    <property type="entry name" value="cobW"/>
    <property type="match status" value="1"/>
</dbReference>
<organism evidence="8 9">
    <name type="scientific">Coccomyxa viridis</name>
    <dbReference type="NCBI Taxonomy" id="1274662"/>
    <lineage>
        <taxon>Eukaryota</taxon>
        <taxon>Viridiplantae</taxon>
        <taxon>Chlorophyta</taxon>
        <taxon>core chlorophytes</taxon>
        <taxon>Trebouxiophyceae</taxon>
        <taxon>Trebouxiophyceae incertae sedis</taxon>
        <taxon>Coccomyxaceae</taxon>
        <taxon>Coccomyxa</taxon>
    </lineage>
</organism>
<feature type="region of interest" description="Disordered" evidence="6">
    <location>
        <begin position="1"/>
        <end position="24"/>
    </location>
</feature>
<dbReference type="SUPFAM" id="SSF52540">
    <property type="entry name" value="P-loop containing nucleoside triphosphate hydrolases"/>
    <property type="match status" value="1"/>
</dbReference>
<dbReference type="SUPFAM" id="SSF90002">
    <property type="entry name" value="Hypothetical protein YjiA, C-terminal domain"/>
    <property type="match status" value="1"/>
</dbReference>
<evidence type="ECO:0000256" key="3">
    <source>
        <dbReference type="ARBA" id="ARBA00023186"/>
    </source>
</evidence>
<dbReference type="InterPro" id="IPR011629">
    <property type="entry name" value="CobW-like_C"/>
</dbReference>
<feature type="domain" description="CobW C-terminal" evidence="7">
    <location>
        <begin position="281"/>
        <end position="463"/>
    </location>
</feature>
<dbReference type="PANTHER" id="PTHR43603:SF1">
    <property type="entry name" value="ZINC-REGULATED GTPASE METALLOPROTEIN ACTIVATOR 1"/>
    <property type="match status" value="1"/>
</dbReference>
<name>A0ABP1FL23_9CHLO</name>
<gene>
    <name evidence="8" type="primary">g2042</name>
    <name evidence="8" type="ORF">VP750_LOCUS1750</name>
</gene>
<dbReference type="Gene3D" id="3.30.1220.10">
    <property type="entry name" value="CobW-like, C-terminal domain"/>
    <property type="match status" value="1"/>
</dbReference>
<dbReference type="InterPro" id="IPR027417">
    <property type="entry name" value="P-loop_NTPase"/>
</dbReference>
<dbReference type="Pfam" id="PF07683">
    <property type="entry name" value="CobW_C"/>
    <property type="match status" value="1"/>
</dbReference>
<dbReference type="SMART" id="SM00833">
    <property type="entry name" value="CobW_C"/>
    <property type="match status" value="1"/>
</dbReference>
<feature type="region of interest" description="Disordered" evidence="6">
    <location>
        <begin position="310"/>
        <end position="365"/>
    </location>
</feature>
<comment type="similarity">
    <text evidence="4">Belongs to the SIMIBI class G3E GTPase family. ZNG1 subfamily.</text>
</comment>
<comment type="caution">
    <text evidence="8">The sequence shown here is derived from an EMBL/GenBank/DDBJ whole genome shotgun (WGS) entry which is preliminary data.</text>
</comment>
<evidence type="ECO:0000256" key="1">
    <source>
        <dbReference type="ARBA" id="ARBA00022741"/>
    </source>
</evidence>
<feature type="region of interest" description="Disordered" evidence="6">
    <location>
        <begin position="495"/>
        <end position="514"/>
    </location>
</feature>
<evidence type="ECO:0000259" key="7">
    <source>
        <dbReference type="SMART" id="SM00833"/>
    </source>
</evidence>
<feature type="compositionally biased region" description="Acidic residues" evidence="6">
    <location>
        <begin position="310"/>
        <end position="334"/>
    </location>
</feature>
<dbReference type="Proteomes" id="UP001497392">
    <property type="component" value="Unassembled WGS sequence"/>
</dbReference>
<dbReference type="Gene3D" id="3.40.50.300">
    <property type="entry name" value="P-loop containing nucleotide triphosphate hydrolases"/>
    <property type="match status" value="1"/>
</dbReference>
<protein>
    <submittedName>
        <fullName evidence="8">G2042 protein</fullName>
    </submittedName>
</protein>
<feature type="compositionally biased region" description="Basic and acidic residues" evidence="6">
    <location>
        <begin position="348"/>
        <end position="358"/>
    </location>
</feature>
<dbReference type="PANTHER" id="PTHR43603">
    <property type="entry name" value="COBW DOMAIN-CONTAINING PROTEIN DDB_G0274527"/>
    <property type="match status" value="1"/>
</dbReference>
<evidence type="ECO:0000313" key="8">
    <source>
        <dbReference type="EMBL" id="CAL5220091.1"/>
    </source>
</evidence>
<keyword evidence="1" id="KW-0547">Nucleotide-binding</keyword>
<keyword evidence="9" id="KW-1185">Reference proteome</keyword>
<dbReference type="CDD" id="cd03112">
    <property type="entry name" value="CobW-like"/>
    <property type="match status" value="1"/>
</dbReference>
<keyword evidence="3" id="KW-0143">Chaperone</keyword>
<evidence type="ECO:0000313" key="9">
    <source>
        <dbReference type="Proteomes" id="UP001497392"/>
    </source>
</evidence>
<dbReference type="InterPro" id="IPR003495">
    <property type="entry name" value="CobW/HypB/UreG_nucleotide-bd"/>
</dbReference>
<accession>A0ABP1FL23</accession>
<dbReference type="InterPro" id="IPR036627">
    <property type="entry name" value="CobW-likC_sf"/>
</dbReference>
<dbReference type="EMBL" id="CAXHTA020000003">
    <property type="protein sequence ID" value="CAL5220091.1"/>
    <property type="molecule type" value="Genomic_DNA"/>
</dbReference>